<evidence type="ECO:0000313" key="5">
    <source>
        <dbReference type="Proteomes" id="UP001428774"/>
    </source>
</evidence>
<evidence type="ECO:0000256" key="1">
    <source>
        <dbReference type="ARBA" id="ARBA00023002"/>
    </source>
</evidence>
<keyword evidence="1 4" id="KW-0560">Oxidoreductase</keyword>
<dbReference type="Pfam" id="PF00296">
    <property type="entry name" value="Bac_luciferase"/>
    <property type="match status" value="1"/>
</dbReference>
<reference evidence="4 5" key="1">
    <citation type="submission" date="2024-05" db="EMBL/GenBank/DDBJ databases">
        <title>Genome sequence of Ponticoccus litoralis KCCM 90028.</title>
        <authorList>
            <person name="Kim J.M."/>
            <person name="Lee J.K."/>
            <person name="Choi B.J."/>
            <person name="Bayburt H."/>
            <person name="Baek J.H."/>
            <person name="Jeon C.O."/>
        </authorList>
    </citation>
    <scope>NUCLEOTIDE SEQUENCE [LARGE SCALE GENOMIC DNA]</scope>
    <source>
        <strain evidence="4 5">KCCM 90028</strain>
    </source>
</reference>
<dbReference type="GO" id="GO:0016705">
    <property type="term" value="F:oxidoreductase activity, acting on paired donors, with incorporation or reduction of molecular oxygen"/>
    <property type="evidence" value="ECO:0007669"/>
    <property type="project" value="InterPro"/>
</dbReference>
<dbReference type="GO" id="GO:0004497">
    <property type="term" value="F:monooxygenase activity"/>
    <property type="evidence" value="ECO:0007669"/>
    <property type="project" value="UniProtKB-KW"/>
</dbReference>
<proteinExistence type="predicted"/>
<dbReference type="EMBL" id="JBDNCH010000004">
    <property type="protein sequence ID" value="MEN9063149.1"/>
    <property type="molecule type" value="Genomic_DNA"/>
</dbReference>
<dbReference type="InterPro" id="IPR011251">
    <property type="entry name" value="Luciferase-like_dom"/>
</dbReference>
<comment type="caution">
    <text evidence="4">The sequence shown here is derived from an EMBL/GenBank/DDBJ whole genome shotgun (WGS) entry which is preliminary data.</text>
</comment>
<dbReference type="Proteomes" id="UP001428774">
    <property type="component" value="Unassembled WGS sequence"/>
</dbReference>
<dbReference type="EC" id="1.-.-.-" evidence="4"/>
<accession>A0AAW9SGA9</accession>
<feature type="domain" description="Luciferase-like" evidence="3">
    <location>
        <begin position="23"/>
        <end position="301"/>
    </location>
</feature>
<evidence type="ECO:0000256" key="2">
    <source>
        <dbReference type="ARBA" id="ARBA00023033"/>
    </source>
</evidence>
<dbReference type="PANTHER" id="PTHR30137:SF8">
    <property type="entry name" value="BLR5498 PROTEIN"/>
    <property type="match status" value="1"/>
</dbReference>
<dbReference type="AlphaFoldDB" id="A0AAW9SGA9"/>
<dbReference type="RefSeq" id="WP_347168253.1">
    <property type="nucleotide sequence ID" value="NZ_JBDNCH010000004.1"/>
</dbReference>
<keyword evidence="2" id="KW-0503">Monooxygenase</keyword>
<evidence type="ECO:0000313" key="4">
    <source>
        <dbReference type="EMBL" id="MEN9063149.1"/>
    </source>
</evidence>
<dbReference type="GO" id="GO:0005829">
    <property type="term" value="C:cytosol"/>
    <property type="evidence" value="ECO:0007669"/>
    <property type="project" value="TreeGrafter"/>
</dbReference>
<dbReference type="InterPro" id="IPR036661">
    <property type="entry name" value="Luciferase-like_sf"/>
</dbReference>
<name>A0AAW9SGA9_9RHOB</name>
<dbReference type="SUPFAM" id="SSF51679">
    <property type="entry name" value="Bacterial luciferase-like"/>
    <property type="match status" value="1"/>
</dbReference>
<sequence length="352" mass="38083">MMQDAQRLRFDLAGFARDGTLGDHAALMRLVERADAQGYGGIWFNEFHFRRTGLPYPHLPLLGAEILGRTQRLRFGTSILVLPLHHPLMLAEQIAQLDFQSGGRVDVGIGRGTEPATFNRLGIDPGTARDRFVEALTVMLRAWTEPRVASDGPARPFAETEVGPPPVQRPHPPVFVAGVSEETVAVAARHGFPLLLSLEPNESRQIPVFRDALRRLGAGPGPMAASSLSRYVLPAPSEAAAMAALDRLTEVLNARRAARAAERGQPPAPPRDRAAMLEGFAIAGTPEACRQQIEALIARTGCRNLRCFFDANGLIPMPRAEAAMTLFATEVMPAFEGYRVPPVPDLLAGAGN</sequence>
<keyword evidence="5" id="KW-1185">Reference proteome</keyword>
<dbReference type="Gene3D" id="3.20.20.30">
    <property type="entry name" value="Luciferase-like domain"/>
    <property type="match status" value="1"/>
</dbReference>
<dbReference type="InterPro" id="IPR050766">
    <property type="entry name" value="Bact_Lucif_Oxidored"/>
</dbReference>
<organism evidence="4 5">
    <name type="scientific">Ponticoccus litoralis</name>
    <dbReference type="NCBI Taxonomy" id="422297"/>
    <lineage>
        <taxon>Bacteria</taxon>
        <taxon>Pseudomonadati</taxon>
        <taxon>Pseudomonadota</taxon>
        <taxon>Alphaproteobacteria</taxon>
        <taxon>Rhodobacterales</taxon>
        <taxon>Roseobacteraceae</taxon>
        <taxon>Ponticoccus</taxon>
    </lineage>
</organism>
<gene>
    <name evidence="4" type="ORF">ABFB10_21335</name>
</gene>
<dbReference type="PANTHER" id="PTHR30137">
    <property type="entry name" value="LUCIFERASE-LIKE MONOOXYGENASE"/>
    <property type="match status" value="1"/>
</dbReference>
<protein>
    <submittedName>
        <fullName evidence="4">LLM class flavin-dependent oxidoreductase</fullName>
        <ecNumber evidence="4">1.-.-.-</ecNumber>
    </submittedName>
</protein>
<evidence type="ECO:0000259" key="3">
    <source>
        <dbReference type="Pfam" id="PF00296"/>
    </source>
</evidence>